<organism evidence="6 7">
    <name type="scientific">Oryzias javanicus</name>
    <name type="common">Javanese ricefish</name>
    <name type="synonym">Aplocheilus javanicus</name>
    <dbReference type="NCBI Taxonomy" id="123683"/>
    <lineage>
        <taxon>Eukaryota</taxon>
        <taxon>Metazoa</taxon>
        <taxon>Chordata</taxon>
        <taxon>Craniata</taxon>
        <taxon>Vertebrata</taxon>
        <taxon>Euteleostomi</taxon>
        <taxon>Actinopterygii</taxon>
        <taxon>Neopterygii</taxon>
        <taxon>Teleostei</taxon>
        <taxon>Neoteleostei</taxon>
        <taxon>Acanthomorphata</taxon>
        <taxon>Ovalentaria</taxon>
        <taxon>Atherinomorphae</taxon>
        <taxon>Beloniformes</taxon>
        <taxon>Adrianichthyidae</taxon>
        <taxon>Oryziinae</taxon>
        <taxon>Oryzias</taxon>
    </lineage>
</organism>
<dbReference type="InterPro" id="IPR003599">
    <property type="entry name" value="Ig_sub"/>
</dbReference>
<dbReference type="PANTHER" id="PTHR11481:SF111">
    <property type="entry name" value="FC RECEPTOR-LIKE PROTEIN 3 ISOFORM X1"/>
    <property type="match status" value="1"/>
</dbReference>
<evidence type="ECO:0000256" key="3">
    <source>
        <dbReference type="SAM" id="MobiDB-lite"/>
    </source>
</evidence>
<feature type="compositionally biased region" description="Polar residues" evidence="3">
    <location>
        <begin position="446"/>
        <end position="455"/>
    </location>
</feature>
<keyword evidence="4" id="KW-0472">Membrane</keyword>
<dbReference type="PANTHER" id="PTHR11481">
    <property type="entry name" value="IMMUNOGLOBULIN FC RECEPTOR"/>
    <property type="match status" value="1"/>
</dbReference>
<dbReference type="PROSITE" id="PS50835">
    <property type="entry name" value="IG_LIKE"/>
    <property type="match status" value="1"/>
</dbReference>
<name>A0A3S2QAK6_ORYJA</name>
<accession>A0A3S2QAK6</accession>
<feature type="transmembrane region" description="Helical" evidence="4">
    <location>
        <begin position="381"/>
        <end position="402"/>
    </location>
</feature>
<dbReference type="InterPro" id="IPR050488">
    <property type="entry name" value="Ig_Fc_receptor"/>
</dbReference>
<dbReference type="GO" id="GO:0004888">
    <property type="term" value="F:transmembrane signaling receptor activity"/>
    <property type="evidence" value="ECO:0007669"/>
    <property type="project" value="TreeGrafter"/>
</dbReference>
<dbReference type="GO" id="GO:0009897">
    <property type="term" value="C:external side of plasma membrane"/>
    <property type="evidence" value="ECO:0007669"/>
    <property type="project" value="TreeGrafter"/>
</dbReference>
<dbReference type="SMART" id="SM00409">
    <property type="entry name" value="IG"/>
    <property type="match status" value="2"/>
</dbReference>
<keyword evidence="4" id="KW-1133">Transmembrane helix</keyword>
<evidence type="ECO:0000313" key="7">
    <source>
        <dbReference type="Proteomes" id="UP000283210"/>
    </source>
</evidence>
<keyword evidence="2" id="KW-1015">Disulfide bond</keyword>
<evidence type="ECO:0000256" key="2">
    <source>
        <dbReference type="ARBA" id="ARBA00023157"/>
    </source>
</evidence>
<keyword evidence="4" id="KW-0812">Transmembrane</keyword>
<dbReference type="Gene3D" id="2.60.40.10">
    <property type="entry name" value="Immunoglobulins"/>
    <property type="match status" value="2"/>
</dbReference>
<sequence length="466" mass="51078">MKDCQILNLFLVLALGSLLIRMSPSRFPRPLLSGPDLAFLNSEVAFRCFAISSSAPVMYQLMRNSRSLISTRVDLKGNQTAQFTLKITGASGGSYRCVVTAGGRTRVSNAIKLTIVTPPSGTTVTSDPSPPVAFEGSRIVLSCNVSRGSHLSYTWFFNRREVPHSDTTFLIRGNKIVVERASPQHAGRYYCIVWSTVQNTRRFSTSTEVQVTIKAFISKPKISFFLFKDRTKYQANVTCWSLKGSPPVNFSFYLDDRNIETVTATESLAAWFQVDAFPGLDMGEARCRVKTELQEMMSEPVSLEVVPVGGNVKVELNYLYTAKAKLAAARLRARDSYDDSAPWLESSSVLVQVTDEIIHSFLEGTSPTEPPPECPTSPTDIIVVTFSCFFVLMLGVGSAFLIKMFEHNQALTSISLANGAARPLSEPKSQHASPADLQDQAAACDSMQNATNDRNPPSPGAPLLTQ</sequence>
<feature type="domain" description="Ig-like" evidence="5">
    <location>
        <begin position="119"/>
        <end position="212"/>
    </location>
</feature>
<protein>
    <recommendedName>
        <fullName evidence="5">Ig-like domain-containing protein</fullName>
    </recommendedName>
</protein>
<dbReference type="Pfam" id="PF13927">
    <property type="entry name" value="Ig_3"/>
    <property type="match status" value="1"/>
</dbReference>
<evidence type="ECO:0000259" key="5">
    <source>
        <dbReference type="PROSITE" id="PS50835"/>
    </source>
</evidence>
<keyword evidence="7" id="KW-1185">Reference proteome</keyword>
<feature type="region of interest" description="Disordered" evidence="3">
    <location>
        <begin position="422"/>
        <end position="466"/>
    </location>
</feature>
<gene>
    <name evidence="6" type="ORF">OJAV_G00002100</name>
</gene>
<evidence type="ECO:0000313" key="6">
    <source>
        <dbReference type="EMBL" id="RVE75804.1"/>
    </source>
</evidence>
<dbReference type="GO" id="GO:0006955">
    <property type="term" value="P:immune response"/>
    <property type="evidence" value="ECO:0007669"/>
    <property type="project" value="TreeGrafter"/>
</dbReference>
<dbReference type="InterPro" id="IPR013783">
    <property type="entry name" value="Ig-like_fold"/>
</dbReference>
<evidence type="ECO:0000256" key="4">
    <source>
        <dbReference type="SAM" id="Phobius"/>
    </source>
</evidence>
<dbReference type="GO" id="GO:0007166">
    <property type="term" value="P:cell surface receptor signaling pathway"/>
    <property type="evidence" value="ECO:0007669"/>
    <property type="project" value="TreeGrafter"/>
</dbReference>
<dbReference type="AlphaFoldDB" id="A0A3S2QAK6"/>
<keyword evidence="1" id="KW-0732">Signal</keyword>
<dbReference type="Proteomes" id="UP000283210">
    <property type="component" value="Chromosome 1"/>
</dbReference>
<reference evidence="6 7" key="1">
    <citation type="submission" date="2018-11" db="EMBL/GenBank/DDBJ databases">
        <authorList>
            <person name="Lopez-Roques C."/>
            <person name="Donnadieu C."/>
            <person name="Bouchez O."/>
            <person name="Klopp C."/>
            <person name="Cabau C."/>
            <person name="Zahm M."/>
        </authorList>
    </citation>
    <scope>NUCLEOTIDE SEQUENCE [LARGE SCALE GENOMIC DNA]</scope>
    <source>
        <strain evidence="6">RS831</strain>
        <tissue evidence="6">Whole body</tissue>
    </source>
</reference>
<dbReference type="SUPFAM" id="SSF48726">
    <property type="entry name" value="Immunoglobulin"/>
    <property type="match status" value="2"/>
</dbReference>
<reference evidence="6 7" key="2">
    <citation type="submission" date="2019-01" db="EMBL/GenBank/DDBJ databases">
        <title>A chromosome length genome reference of the Java medaka (oryzias javanicus).</title>
        <authorList>
            <person name="Herpin A."/>
            <person name="Takehana Y."/>
            <person name="Naruse K."/>
            <person name="Ansai S."/>
            <person name="Kawaguchi M."/>
        </authorList>
    </citation>
    <scope>NUCLEOTIDE SEQUENCE [LARGE SCALE GENOMIC DNA]</scope>
    <source>
        <strain evidence="6">RS831</strain>
        <tissue evidence="6">Whole body</tissue>
    </source>
</reference>
<proteinExistence type="predicted"/>
<dbReference type="InterPro" id="IPR007110">
    <property type="entry name" value="Ig-like_dom"/>
</dbReference>
<dbReference type="EMBL" id="CM012437">
    <property type="protein sequence ID" value="RVE75804.1"/>
    <property type="molecule type" value="Genomic_DNA"/>
</dbReference>
<dbReference type="OrthoDB" id="9950534at2759"/>
<dbReference type="CDD" id="cd00096">
    <property type="entry name" value="Ig"/>
    <property type="match status" value="1"/>
</dbReference>
<dbReference type="InterPro" id="IPR036179">
    <property type="entry name" value="Ig-like_dom_sf"/>
</dbReference>
<evidence type="ECO:0000256" key="1">
    <source>
        <dbReference type="ARBA" id="ARBA00022729"/>
    </source>
</evidence>